<name>A0ACB0ZNT7_MELEN</name>
<comment type="caution">
    <text evidence="1">The sequence shown here is derived from an EMBL/GenBank/DDBJ whole genome shotgun (WGS) entry which is preliminary data.</text>
</comment>
<dbReference type="EMBL" id="CAVMJV010000042">
    <property type="protein sequence ID" value="CAK5080751.1"/>
    <property type="molecule type" value="Genomic_DNA"/>
</dbReference>
<accession>A0ACB0ZNT7</accession>
<reference evidence="1" key="1">
    <citation type="submission" date="2023-11" db="EMBL/GenBank/DDBJ databases">
        <authorList>
            <person name="Poullet M."/>
        </authorList>
    </citation>
    <scope>NUCLEOTIDE SEQUENCE</scope>
    <source>
        <strain evidence="1">E1834</strain>
    </source>
</reference>
<proteinExistence type="predicted"/>
<dbReference type="Proteomes" id="UP001497535">
    <property type="component" value="Unassembled WGS sequence"/>
</dbReference>
<sequence>MDEEIENQKYQIRKDSSSEKSKEFPSPELVNQIHLTNVELRRIQLEKQLKITPFQSGLRSSLTARNINRLPPPNNNLKKKHPPTNTPSYDDDDDVCLFFWRERF</sequence>
<evidence type="ECO:0000313" key="2">
    <source>
        <dbReference type="Proteomes" id="UP001497535"/>
    </source>
</evidence>
<keyword evidence="2" id="KW-1185">Reference proteome</keyword>
<organism evidence="1 2">
    <name type="scientific">Meloidogyne enterolobii</name>
    <name type="common">Root-knot nematode worm</name>
    <name type="synonym">Meloidogyne mayaguensis</name>
    <dbReference type="NCBI Taxonomy" id="390850"/>
    <lineage>
        <taxon>Eukaryota</taxon>
        <taxon>Metazoa</taxon>
        <taxon>Ecdysozoa</taxon>
        <taxon>Nematoda</taxon>
        <taxon>Chromadorea</taxon>
        <taxon>Rhabditida</taxon>
        <taxon>Tylenchina</taxon>
        <taxon>Tylenchomorpha</taxon>
        <taxon>Tylenchoidea</taxon>
        <taxon>Meloidogynidae</taxon>
        <taxon>Meloidogyninae</taxon>
        <taxon>Meloidogyne</taxon>
    </lineage>
</organism>
<gene>
    <name evidence="1" type="ORF">MENTE1834_LOCUS27941</name>
</gene>
<evidence type="ECO:0000313" key="1">
    <source>
        <dbReference type="EMBL" id="CAK5080751.1"/>
    </source>
</evidence>
<protein>
    <submittedName>
        <fullName evidence="1">Uncharacterized protein</fullName>
    </submittedName>
</protein>